<evidence type="ECO:0000256" key="12">
    <source>
        <dbReference type="ARBA" id="ARBA00022989"/>
    </source>
</evidence>
<reference evidence="18" key="1">
    <citation type="submission" date="2016-06" db="EMBL/GenBank/DDBJ databases">
        <authorList>
            <person name="Cuomo C."/>
            <person name="Litvintseva A."/>
            <person name="Heitman J."/>
            <person name="Chen Y."/>
            <person name="Sun S."/>
            <person name="Springer D."/>
            <person name="Dromer F."/>
            <person name="Young S."/>
            <person name="Zeng Q."/>
            <person name="Chapman S."/>
            <person name="Gujja S."/>
            <person name="Saif S."/>
            <person name="Birren B."/>
        </authorList>
    </citation>
    <scope>NUCLEOTIDE SEQUENCE</scope>
    <source>
        <strain evidence="18">CBS 7841</strain>
    </source>
</reference>
<keyword evidence="5" id="KW-0808">Transferase</keyword>
<reference evidence="18" key="2">
    <citation type="journal article" date="2022" name="Elife">
        <title>Obligate sexual reproduction of a homothallic fungus closely related to the Cryptococcus pathogenic species complex.</title>
        <authorList>
            <person name="Passer A.R."/>
            <person name="Clancey S.A."/>
            <person name="Shea T."/>
            <person name="David-Palma M."/>
            <person name="Averette A.F."/>
            <person name="Boekhout T."/>
            <person name="Porcel B.M."/>
            <person name="Nowrousian M."/>
            <person name="Cuomo C.A."/>
            <person name="Sun S."/>
            <person name="Heitman J."/>
            <person name="Coelho M.A."/>
        </authorList>
    </citation>
    <scope>NUCLEOTIDE SEQUENCE</scope>
    <source>
        <strain evidence="18">CBS 7841</strain>
    </source>
</reference>
<keyword evidence="10" id="KW-0862">Zinc</keyword>
<keyword evidence="12" id="KW-1133">Transmembrane helix</keyword>
<evidence type="ECO:0000313" key="18">
    <source>
        <dbReference type="EMBL" id="WVN88252.1"/>
    </source>
</evidence>
<dbReference type="Pfam" id="PF04757">
    <property type="entry name" value="Pex2_Pex12"/>
    <property type="match status" value="1"/>
</dbReference>
<evidence type="ECO:0000256" key="8">
    <source>
        <dbReference type="ARBA" id="ARBA00022771"/>
    </source>
</evidence>
<evidence type="ECO:0000256" key="14">
    <source>
        <dbReference type="ARBA" id="ARBA00023140"/>
    </source>
</evidence>
<keyword evidence="4" id="KW-0813">Transport</keyword>
<reference evidence="18" key="3">
    <citation type="submission" date="2024-01" db="EMBL/GenBank/DDBJ databases">
        <authorList>
            <person name="Coelho M.A."/>
            <person name="David-Palma M."/>
            <person name="Shea T."/>
            <person name="Sun S."/>
            <person name="Cuomo C.A."/>
            <person name="Heitman J."/>
        </authorList>
    </citation>
    <scope>NUCLEOTIDE SEQUENCE</scope>
    <source>
        <strain evidence="18">CBS 7841</strain>
    </source>
</reference>
<dbReference type="PANTHER" id="PTHR48178:SF1">
    <property type="entry name" value="PEROXISOME BIOGENESIS FACTOR 2"/>
    <property type="match status" value="1"/>
</dbReference>
<dbReference type="EC" id="2.3.2.36" evidence="17"/>
<evidence type="ECO:0000256" key="16">
    <source>
        <dbReference type="ARBA" id="ARBA00034438"/>
    </source>
</evidence>
<dbReference type="PANTHER" id="PTHR48178">
    <property type="entry name" value="PEROXISOME BIOGENESIS FACTOR 2"/>
    <property type="match status" value="1"/>
</dbReference>
<dbReference type="OrthoDB" id="1701437at2759"/>
<keyword evidence="6" id="KW-0812">Transmembrane</keyword>
<evidence type="ECO:0000256" key="2">
    <source>
        <dbReference type="ARBA" id="ARBA00004906"/>
    </source>
</evidence>
<dbReference type="VEuPathDB" id="FungiDB:L203_02952"/>
<sequence length="405" mass="46070">MRETYPGEAPSESSRTPRVCQLDADELDEALVSMLIERVSKALENFRSSSLWDLKLEVQLIIKFVIFRYGVLDPVVRSSPGASLQNLKLVSSPRSRLTSEHTKLLIYLCLHPSILPSYVFQRVKQHALSKQWPELPNHDRRKQAWNVLGRMELAAKLWEAAGWLCFLYDSRYPSLLLRILGLRLVPSQPHLARLVSYEFMNRQLVWNTFTEFLMFAVPLLPSAPASLRLSPLALLKSMNNLFSQPTNIDYTSLPIIPPQDRNQPIDSNTVQPHKGPLAHLPRHICPLCYIKRSNAPVSLSSTTQGSEIILPPISGLSEPMLGHDEAEDKVEVNRVFMPAKTDCNGGCQWCYYCIGEELYKHREKLRQKSVQNKEGQKEEMELWTCLRCGGRASRAWRLGAELSPG</sequence>
<protein>
    <recommendedName>
        <fullName evidence="17">RING-type E3 ubiquitin transferase (cysteine targeting)</fullName>
        <ecNumber evidence="17">2.3.2.36</ecNumber>
    </recommendedName>
    <alternativeName>
        <fullName evidence="15">Peroxin-2</fullName>
    </alternativeName>
</protein>
<dbReference type="RefSeq" id="XP_066068952.1">
    <property type="nucleotide sequence ID" value="XM_066212855.1"/>
</dbReference>
<evidence type="ECO:0000256" key="10">
    <source>
        <dbReference type="ARBA" id="ARBA00022833"/>
    </source>
</evidence>
<dbReference type="GeneID" id="91087664"/>
<comment type="pathway">
    <text evidence="2">Protein modification; protein ubiquitination.</text>
</comment>
<keyword evidence="19" id="KW-1185">Reference proteome</keyword>
<name>A0A1E3IIC1_9TREE</name>
<evidence type="ECO:0000256" key="15">
    <source>
        <dbReference type="ARBA" id="ARBA00032511"/>
    </source>
</evidence>
<dbReference type="GO" id="GO:0008270">
    <property type="term" value="F:zinc ion binding"/>
    <property type="evidence" value="ECO:0007669"/>
    <property type="project" value="UniProtKB-KW"/>
</dbReference>
<dbReference type="EMBL" id="CP143787">
    <property type="protein sequence ID" value="WVN88252.1"/>
    <property type="molecule type" value="Genomic_DNA"/>
</dbReference>
<comment type="similarity">
    <text evidence="3">Belongs to the pex2/pex10/pex12 family.</text>
</comment>
<evidence type="ECO:0000256" key="1">
    <source>
        <dbReference type="ARBA" id="ARBA00004585"/>
    </source>
</evidence>
<dbReference type="InterPro" id="IPR006845">
    <property type="entry name" value="Pex_N"/>
</dbReference>
<accession>A0A1E3IIC1</accession>
<evidence type="ECO:0000256" key="4">
    <source>
        <dbReference type="ARBA" id="ARBA00022448"/>
    </source>
</evidence>
<comment type="catalytic activity">
    <reaction evidence="16">
        <text>[E2 ubiquitin-conjugating enzyme]-S-ubiquitinyl-L-cysteine + [acceptor protein]-L-cysteine = [E2 ubiquitin-conjugating enzyme]-L-cysteine + [acceptor protein]-S-ubiquitinyl-L-cysteine.</text>
        <dbReference type="EC" id="2.3.2.36"/>
    </reaction>
</comment>
<evidence type="ECO:0000256" key="7">
    <source>
        <dbReference type="ARBA" id="ARBA00022723"/>
    </source>
</evidence>
<dbReference type="GO" id="GO:0005778">
    <property type="term" value="C:peroxisomal membrane"/>
    <property type="evidence" value="ECO:0007669"/>
    <property type="project" value="UniProtKB-SubCell"/>
</dbReference>
<keyword evidence="9" id="KW-0833">Ubl conjugation pathway</keyword>
<dbReference type="GO" id="GO:0016567">
    <property type="term" value="P:protein ubiquitination"/>
    <property type="evidence" value="ECO:0007669"/>
    <property type="project" value="UniProtKB-ARBA"/>
</dbReference>
<dbReference type="AlphaFoldDB" id="A0A1E3IIC1"/>
<evidence type="ECO:0000256" key="9">
    <source>
        <dbReference type="ARBA" id="ARBA00022786"/>
    </source>
</evidence>
<proteinExistence type="inferred from homology"/>
<keyword evidence="11" id="KW-0653">Protein transport</keyword>
<evidence type="ECO:0000256" key="3">
    <source>
        <dbReference type="ARBA" id="ARBA00008704"/>
    </source>
</evidence>
<evidence type="ECO:0000256" key="11">
    <source>
        <dbReference type="ARBA" id="ARBA00022927"/>
    </source>
</evidence>
<evidence type="ECO:0000256" key="13">
    <source>
        <dbReference type="ARBA" id="ARBA00023136"/>
    </source>
</evidence>
<evidence type="ECO:0000256" key="5">
    <source>
        <dbReference type="ARBA" id="ARBA00022679"/>
    </source>
</evidence>
<keyword evidence="13" id="KW-0472">Membrane</keyword>
<keyword evidence="8" id="KW-0863">Zinc-finger</keyword>
<keyword evidence="14" id="KW-0576">Peroxisome</keyword>
<evidence type="ECO:0000256" key="6">
    <source>
        <dbReference type="ARBA" id="ARBA00022692"/>
    </source>
</evidence>
<dbReference type="GO" id="GO:0016562">
    <property type="term" value="P:protein import into peroxisome matrix, receptor recycling"/>
    <property type="evidence" value="ECO:0007669"/>
    <property type="project" value="UniProtKB-ARBA"/>
</dbReference>
<dbReference type="KEGG" id="cdep:91087664"/>
<organism evidence="18 19">
    <name type="scientific">Cryptococcus depauperatus CBS 7841</name>
    <dbReference type="NCBI Taxonomy" id="1295531"/>
    <lineage>
        <taxon>Eukaryota</taxon>
        <taxon>Fungi</taxon>
        <taxon>Dikarya</taxon>
        <taxon>Basidiomycota</taxon>
        <taxon>Agaricomycotina</taxon>
        <taxon>Tremellomycetes</taxon>
        <taxon>Tremellales</taxon>
        <taxon>Cryptococcaceae</taxon>
        <taxon>Cryptococcus</taxon>
    </lineage>
</organism>
<gene>
    <name evidence="18" type="ORF">L203_103453</name>
</gene>
<dbReference type="Proteomes" id="UP000094043">
    <property type="component" value="Chromosome 4"/>
</dbReference>
<evidence type="ECO:0000256" key="17">
    <source>
        <dbReference type="ARBA" id="ARBA00034523"/>
    </source>
</evidence>
<keyword evidence="7" id="KW-0479">Metal-binding</keyword>
<comment type="subcellular location">
    <subcellularLocation>
        <location evidence="1">Peroxisome membrane</location>
        <topology evidence="1">Multi-pass membrane protein</topology>
    </subcellularLocation>
</comment>
<dbReference type="InterPro" id="IPR025654">
    <property type="entry name" value="PEX2/10"/>
</dbReference>
<dbReference type="GO" id="GO:0061630">
    <property type="term" value="F:ubiquitin protein ligase activity"/>
    <property type="evidence" value="ECO:0007669"/>
    <property type="project" value="UniProtKB-EC"/>
</dbReference>
<evidence type="ECO:0000313" key="19">
    <source>
        <dbReference type="Proteomes" id="UP000094043"/>
    </source>
</evidence>